<evidence type="ECO:0000256" key="2">
    <source>
        <dbReference type="ARBA" id="ARBA00022448"/>
    </source>
</evidence>
<keyword evidence="5 12" id="KW-0732">Signal</keyword>
<evidence type="ECO:0000256" key="1">
    <source>
        <dbReference type="ARBA" id="ARBA00004571"/>
    </source>
</evidence>
<evidence type="ECO:0000256" key="5">
    <source>
        <dbReference type="ARBA" id="ARBA00022729"/>
    </source>
</evidence>
<evidence type="ECO:0000256" key="12">
    <source>
        <dbReference type="SAM" id="SignalP"/>
    </source>
</evidence>
<dbReference type="GO" id="GO:0044718">
    <property type="term" value="P:siderophore transmembrane transport"/>
    <property type="evidence" value="ECO:0007669"/>
    <property type="project" value="TreeGrafter"/>
</dbReference>
<dbReference type="RefSeq" id="WP_113894745.1">
    <property type="nucleotide sequence ID" value="NZ_JANJGA010000013.1"/>
</dbReference>
<evidence type="ECO:0000259" key="14">
    <source>
        <dbReference type="Pfam" id="PF07715"/>
    </source>
</evidence>
<evidence type="ECO:0000313" key="16">
    <source>
        <dbReference type="Proteomes" id="UP000252669"/>
    </source>
</evidence>
<dbReference type="InterPro" id="IPR012910">
    <property type="entry name" value="Plug_dom"/>
</dbReference>
<comment type="similarity">
    <text evidence="10 11">Belongs to the TonB-dependent receptor family.</text>
</comment>
<evidence type="ECO:0000256" key="7">
    <source>
        <dbReference type="ARBA" id="ARBA00023136"/>
    </source>
</evidence>
<dbReference type="Gene3D" id="2.170.130.10">
    <property type="entry name" value="TonB-dependent receptor, plug domain"/>
    <property type="match status" value="1"/>
</dbReference>
<dbReference type="InterPro" id="IPR036942">
    <property type="entry name" value="Beta-barrel_TonB_sf"/>
</dbReference>
<evidence type="ECO:0000256" key="8">
    <source>
        <dbReference type="ARBA" id="ARBA00023170"/>
    </source>
</evidence>
<dbReference type="Pfam" id="PF07715">
    <property type="entry name" value="Plug"/>
    <property type="match status" value="1"/>
</dbReference>
<keyword evidence="16" id="KW-1185">Reference proteome</keyword>
<sequence>MYKNSLFASLALAIVSSTAFAQSDTTLESSNETKRLDEIFVSTKTDKTQEDISASVTVITAQDIEKLNATDIKDVLLKSAGMVEIGGAMGNGGTFVSIRGTRETDTLFLIDGKRANNTAGYIESSNFQYNMVPLDAIERIEIIKGAKSSIYGSDAMGGVVNIITKKDKRALYGSIDVKAGNSSAENGVDKQSYSANIGGNISEKLYMFLDVNKTNRDATGNSNGTFLEGLDSTSGITKLRYDIDDTQNIYASYIKGVDKREDYNGPQTYKVERDIYTFGYEKVFDKFGVGLDYTKAKTDTKVSSSVFNGTHDLETDTLKAEAKISAIDYNYIVLGAEATKEEYSRNGMNLSQNFDRKIYNYYIQDEIDLGDFIFTLGANLDDNDKYGTQWSPNAGTVYKIDDKQRLKLNYSEGFKAPTLKQGDGGYVFNERPIPIMNVIILGNDDLKPETSKSYELAYEFYGEDTTFKAALFRTDLKDMIETRNISTQRTVIPGFPPKISIVSTNQYSNIEKANIKGFETDLKYDFNENHTLNANYTFLKTEDESTNEELEYRPKHTFNLGLSSDFAWGISSYLSANYIGTQYYTDSNNTTNKSSGYAIFNAQISKKITNDLTVRIGVNNIGDKKFDDGEPYYLERRLAYVGLNYKF</sequence>
<evidence type="ECO:0000259" key="13">
    <source>
        <dbReference type="Pfam" id="PF00593"/>
    </source>
</evidence>
<dbReference type="CDD" id="cd01347">
    <property type="entry name" value="ligand_gated_channel"/>
    <property type="match status" value="1"/>
</dbReference>
<name>A0A366MQZ3_9BACT</name>
<evidence type="ECO:0000256" key="4">
    <source>
        <dbReference type="ARBA" id="ARBA00022692"/>
    </source>
</evidence>
<dbReference type="GO" id="GO:0009279">
    <property type="term" value="C:cell outer membrane"/>
    <property type="evidence" value="ECO:0007669"/>
    <property type="project" value="UniProtKB-SubCell"/>
</dbReference>
<dbReference type="OrthoDB" id="5389752at2"/>
<dbReference type="InterPro" id="IPR037066">
    <property type="entry name" value="Plug_dom_sf"/>
</dbReference>
<keyword evidence="7 10" id="KW-0472">Membrane</keyword>
<evidence type="ECO:0008006" key="17">
    <source>
        <dbReference type="Google" id="ProtNLM"/>
    </source>
</evidence>
<evidence type="ECO:0000313" key="15">
    <source>
        <dbReference type="EMBL" id="RBQ28665.1"/>
    </source>
</evidence>
<evidence type="ECO:0000256" key="9">
    <source>
        <dbReference type="ARBA" id="ARBA00023237"/>
    </source>
</evidence>
<dbReference type="Pfam" id="PF00593">
    <property type="entry name" value="TonB_dep_Rec_b-barrel"/>
    <property type="match status" value="1"/>
</dbReference>
<keyword evidence="8" id="KW-0675">Receptor</keyword>
<evidence type="ECO:0000256" key="3">
    <source>
        <dbReference type="ARBA" id="ARBA00022452"/>
    </source>
</evidence>
<gene>
    <name evidence="15" type="ORF">CRU91_08195</name>
</gene>
<protein>
    <recommendedName>
        <fullName evidence="17">TonB-dependent receptor</fullName>
    </recommendedName>
</protein>
<evidence type="ECO:0000256" key="11">
    <source>
        <dbReference type="RuleBase" id="RU003357"/>
    </source>
</evidence>
<keyword evidence="2 10" id="KW-0813">Transport</keyword>
<dbReference type="AlphaFoldDB" id="A0A366MQZ3"/>
<dbReference type="SUPFAM" id="SSF56935">
    <property type="entry name" value="Porins"/>
    <property type="match status" value="1"/>
</dbReference>
<reference evidence="15 16" key="1">
    <citation type="submission" date="2017-10" db="EMBL/GenBank/DDBJ databases">
        <title>Genomics of the genus Arcobacter.</title>
        <authorList>
            <person name="Perez-Cataluna A."/>
            <person name="Figueras M.J."/>
        </authorList>
    </citation>
    <scope>NUCLEOTIDE SEQUENCE [LARGE SCALE GENOMIC DNA]</scope>
    <source>
        <strain evidence="15 16">CECT 9230</strain>
    </source>
</reference>
<dbReference type="EMBL" id="PDKB01000013">
    <property type="protein sequence ID" value="RBQ28665.1"/>
    <property type="molecule type" value="Genomic_DNA"/>
</dbReference>
<keyword evidence="4 10" id="KW-0812">Transmembrane</keyword>
<dbReference type="PANTHER" id="PTHR30069:SF29">
    <property type="entry name" value="HEMOGLOBIN AND HEMOGLOBIN-HAPTOGLOBIN-BINDING PROTEIN 1-RELATED"/>
    <property type="match status" value="1"/>
</dbReference>
<dbReference type="GO" id="GO:0015344">
    <property type="term" value="F:siderophore uptake transmembrane transporter activity"/>
    <property type="evidence" value="ECO:0007669"/>
    <property type="project" value="TreeGrafter"/>
</dbReference>
<comment type="caution">
    <text evidence="15">The sequence shown here is derived from an EMBL/GenBank/DDBJ whole genome shotgun (WGS) entry which is preliminary data.</text>
</comment>
<accession>A0A366MQZ3</accession>
<dbReference type="Gene3D" id="2.40.170.20">
    <property type="entry name" value="TonB-dependent receptor, beta-barrel domain"/>
    <property type="match status" value="1"/>
</dbReference>
<dbReference type="InterPro" id="IPR000531">
    <property type="entry name" value="Beta-barrel_TonB"/>
</dbReference>
<feature type="domain" description="TonB-dependent receptor plug" evidence="14">
    <location>
        <begin position="49"/>
        <end position="159"/>
    </location>
</feature>
<proteinExistence type="inferred from homology"/>
<keyword evidence="6 11" id="KW-0798">TonB box</keyword>
<dbReference type="PROSITE" id="PS52016">
    <property type="entry name" value="TONB_DEPENDENT_REC_3"/>
    <property type="match status" value="1"/>
</dbReference>
<organism evidence="15 16">
    <name type="scientific">Aliarcobacter vitoriensis</name>
    <dbReference type="NCBI Taxonomy" id="2011099"/>
    <lineage>
        <taxon>Bacteria</taxon>
        <taxon>Pseudomonadati</taxon>
        <taxon>Campylobacterota</taxon>
        <taxon>Epsilonproteobacteria</taxon>
        <taxon>Campylobacterales</taxon>
        <taxon>Arcobacteraceae</taxon>
        <taxon>Aliarcobacter</taxon>
    </lineage>
</organism>
<comment type="subcellular location">
    <subcellularLocation>
        <location evidence="1 10">Cell outer membrane</location>
        <topology evidence="1 10">Multi-pass membrane protein</topology>
    </subcellularLocation>
</comment>
<feature type="signal peptide" evidence="12">
    <location>
        <begin position="1"/>
        <end position="21"/>
    </location>
</feature>
<dbReference type="InterPro" id="IPR039426">
    <property type="entry name" value="TonB-dep_rcpt-like"/>
</dbReference>
<dbReference type="Proteomes" id="UP000252669">
    <property type="component" value="Unassembled WGS sequence"/>
</dbReference>
<evidence type="ECO:0000256" key="10">
    <source>
        <dbReference type="PROSITE-ProRule" id="PRU01360"/>
    </source>
</evidence>
<keyword evidence="9 10" id="KW-0998">Cell outer membrane</keyword>
<dbReference type="PANTHER" id="PTHR30069">
    <property type="entry name" value="TONB-DEPENDENT OUTER MEMBRANE RECEPTOR"/>
    <property type="match status" value="1"/>
</dbReference>
<feature type="chain" id="PRO_5016926470" description="TonB-dependent receptor" evidence="12">
    <location>
        <begin position="22"/>
        <end position="647"/>
    </location>
</feature>
<keyword evidence="3 10" id="KW-1134">Transmembrane beta strand</keyword>
<feature type="domain" description="TonB-dependent receptor-like beta-barrel" evidence="13">
    <location>
        <begin position="207"/>
        <end position="621"/>
    </location>
</feature>
<evidence type="ECO:0000256" key="6">
    <source>
        <dbReference type="ARBA" id="ARBA00023077"/>
    </source>
</evidence>